<protein>
    <submittedName>
        <fullName evidence="1">Uncharacterized protein</fullName>
    </submittedName>
</protein>
<dbReference type="EMBL" id="BK032838">
    <property type="protein sequence ID" value="DAF63314.1"/>
    <property type="molecule type" value="Genomic_DNA"/>
</dbReference>
<organism evidence="1">
    <name type="scientific">Myoviridae sp. ctPJU6</name>
    <dbReference type="NCBI Taxonomy" id="2827684"/>
    <lineage>
        <taxon>Viruses</taxon>
        <taxon>Duplodnaviria</taxon>
        <taxon>Heunggongvirae</taxon>
        <taxon>Uroviricota</taxon>
        <taxon>Caudoviricetes</taxon>
    </lineage>
</organism>
<reference evidence="1" key="1">
    <citation type="journal article" date="2021" name="Proc. Natl. Acad. Sci. U.S.A.">
        <title>A Catalog of Tens of Thousands of Viruses from Human Metagenomes Reveals Hidden Associations with Chronic Diseases.</title>
        <authorList>
            <person name="Tisza M.J."/>
            <person name="Buck C.B."/>
        </authorList>
    </citation>
    <scope>NUCLEOTIDE SEQUENCE</scope>
    <source>
        <strain evidence="1">CtPJU6</strain>
    </source>
</reference>
<proteinExistence type="predicted"/>
<name>A0A8S5TKJ9_9CAUD</name>
<evidence type="ECO:0000313" key="1">
    <source>
        <dbReference type="EMBL" id="DAF63314.1"/>
    </source>
</evidence>
<sequence>MHKAICKKPSVTGRFFHAKNKILLIYLWGYV</sequence>
<accession>A0A8S5TKJ9</accession>